<reference evidence="3 4" key="1">
    <citation type="submission" date="2018-01" db="EMBL/GenBank/DDBJ databases">
        <title>Glutamicibacter soli strain NHPC-3 Whole genome sequence and assembly.</title>
        <authorList>
            <person name="Choudhury P."/>
            <person name="Gupta D."/>
            <person name="Sengupta K."/>
            <person name="Jawed A."/>
            <person name="Sultana N."/>
            <person name="Saha P."/>
        </authorList>
    </citation>
    <scope>NUCLEOTIDE SEQUENCE [LARGE SCALE GENOMIC DNA]</scope>
    <source>
        <strain evidence="3 4">NHPC-3</strain>
    </source>
</reference>
<comment type="caution">
    <text evidence="3">The sequence shown here is derived from an EMBL/GenBank/DDBJ whole genome shotgun (WGS) entry which is preliminary data.</text>
</comment>
<evidence type="ECO:0000256" key="1">
    <source>
        <dbReference type="SAM" id="Phobius"/>
    </source>
</evidence>
<proteinExistence type="predicted"/>
<protein>
    <recommendedName>
        <fullName evidence="2">YdbS-like PH domain-containing protein</fullName>
    </recommendedName>
</protein>
<evidence type="ECO:0000313" key="3">
    <source>
        <dbReference type="EMBL" id="RBL98471.1"/>
    </source>
</evidence>
<organism evidence="3 4">
    <name type="scientific">Glutamicibacter soli</name>
    <dbReference type="NCBI Taxonomy" id="453836"/>
    <lineage>
        <taxon>Bacteria</taxon>
        <taxon>Bacillati</taxon>
        <taxon>Actinomycetota</taxon>
        <taxon>Actinomycetes</taxon>
        <taxon>Micrococcales</taxon>
        <taxon>Micrococcaceae</taxon>
        <taxon>Glutamicibacter</taxon>
    </lineage>
</organism>
<dbReference type="PIRSF" id="PIRSF026631">
    <property type="entry name" value="UCP026631"/>
    <property type="match status" value="1"/>
</dbReference>
<feature type="transmembrane region" description="Helical" evidence="1">
    <location>
        <begin position="49"/>
        <end position="70"/>
    </location>
</feature>
<dbReference type="AlphaFoldDB" id="A0A365Y739"/>
<gene>
    <name evidence="3" type="ORF">C1H84_17690</name>
</gene>
<dbReference type="Proteomes" id="UP000252167">
    <property type="component" value="Unassembled WGS sequence"/>
</dbReference>
<accession>A0A365Y739</accession>
<dbReference type="PANTHER" id="PTHR34473:SF2">
    <property type="entry name" value="UPF0699 TRANSMEMBRANE PROTEIN YDBT"/>
    <property type="match status" value="1"/>
</dbReference>
<dbReference type="EMBL" id="POAF01000015">
    <property type="protein sequence ID" value="RBL98471.1"/>
    <property type="molecule type" value="Genomic_DNA"/>
</dbReference>
<feature type="transmembrane region" description="Helical" evidence="1">
    <location>
        <begin position="12"/>
        <end position="29"/>
    </location>
</feature>
<dbReference type="Pfam" id="PF03703">
    <property type="entry name" value="bPH_2"/>
    <property type="match status" value="2"/>
</dbReference>
<evidence type="ECO:0000259" key="2">
    <source>
        <dbReference type="Pfam" id="PF03703"/>
    </source>
</evidence>
<keyword evidence="1" id="KW-1133">Transmembrane helix</keyword>
<feature type="transmembrane region" description="Helical" evidence="1">
    <location>
        <begin position="222"/>
        <end position="241"/>
    </location>
</feature>
<evidence type="ECO:0000313" key="4">
    <source>
        <dbReference type="Proteomes" id="UP000252167"/>
    </source>
</evidence>
<dbReference type="RefSeq" id="WP_053797143.1">
    <property type="nucleotide sequence ID" value="NZ_CM125969.1"/>
</dbReference>
<keyword evidence="1" id="KW-0812">Transmembrane</keyword>
<dbReference type="InterPro" id="IPR005182">
    <property type="entry name" value="YdbS-like_PH"/>
</dbReference>
<dbReference type="PANTHER" id="PTHR34473">
    <property type="entry name" value="UPF0699 TRANSMEMBRANE PROTEIN YDBS"/>
    <property type="match status" value="1"/>
</dbReference>
<keyword evidence="4" id="KW-1185">Reference proteome</keyword>
<name>A0A365Y739_9MICC</name>
<keyword evidence="1" id="KW-0472">Membrane</keyword>
<feature type="domain" description="YdbS-like PH" evidence="2">
    <location>
        <begin position="68"/>
        <end position="147"/>
    </location>
</feature>
<feature type="domain" description="YdbS-like PH" evidence="2">
    <location>
        <begin position="372"/>
        <end position="431"/>
    </location>
</feature>
<feature type="transmembrane region" description="Helical" evidence="1">
    <location>
        <begin position="194"/>
        <end position="216"/>
    </location>
</feature>
<sequence length="457" mass="50014">MTDQWQRVHPASPFVRGWVAIVGLAYIYWQNTNDLTLAERLSGERLRWTVVIGAGALLVVLVFYALSWYFTRYMITPSHVYVNSGMIFRSQKQARIDRVQGIEVAQPLVARLLGLAELHFDVADGSQSMLRLSFLRKADAQQLRALILDRAHAARGGQAQPDVPETEQAPHDVAPAGAAPETGVLMAKVPHGRLLASLFLRMPTIIGLLSALALGIMTLSGIGGMVAGLIPALLAFGGWFYKELNNSWNFSAAATDTGLRVSRGLADTRQQSIPAGRVQSIQVTSPALWRLLGWYRVEVNALGVGSQEEAQNLLVLPVGDFDAVARVMGILLPDLGVENQRKVLFTAINSGGEEHGFTLSPQRARPLSPGAWKNQGFLATDTTVITRYGWLARVTAFTAHNRVQGLMLRQGPLERRRQLAGLRIYSAGGTVTGYIQQVDAQIAGKFFEEQSRRIAGR</sequence>
<dbReference type="InterPro" id="IPR014529">
    <property type="entry name" value="UCP026631"/>
</dbReference>